<proteinExistence type="predicted"/>
<evidence type="ECO:0000259" key="8">
    <source>
        <dbReference type="SMART" id="SM00387"/>
    </source>
</evidence>
<dbReference type="SMART" id="SM00387">
    <property type="entry name" value="HATPase_c"/>
    <property type="match status" value="1"/>
</dbReference>
<evidence type="ECO:0000313" key="9">
    <source>
        <dbReference type="EMBL" id="NRS94036.1"/>
    </source>
</evidence>
<dbReference type="PANTHER" id="PTHR44936:SF9">
    <property type="entry name" value="SENSOR PROTEIN CREC"/>
    <property type="match status" value="1"/>
</dbReference>
<evidence type="ECO:0000256" key="1">
    <source>
        <dbReference type="ARBA" id="ARBA00000085"/>
    </source>
</evidence>
<comment type="caution">
    <text evidence="9">The sequence shown here is derived from an EMBL/GenBank/DDBJ whole genome shotgun (WGS) entry which is preliminary data.</text>
</comment>
<feature type="domain" description="Histidine kinase/HSP90-like ATPase" evidence="8">
    <location>
        <begin position="672"/>
        <end position="776"/>
    </location>
</feature>
<evidence type="ECO:0000256" key="7">
    <source>
        <dbReference type="SAM" id="Coils"/>
    </source>
</evidence>
<keyword evidence="7" id="KW-0175">Coiled coil</keyword>
<keyword evidence="3" id="KW-0597">Phosphoprotein</keyword>
<keyword evidence="6" id="KW-0902">Two-component regulatory system</keyword>
<evidence type="ECO:0000256" key="2">
    <source>
        <dbReference type="ARBA" id="ARBA00012438"/>
    </source>
</evidence>
<dbReference type="InterPro" id="IPR003594">
    <property type="entry name" value="HATPase_dom"/>
</dbReference>
<sequence length="776" mass="89373">MQKTPLQFKISSALKNIIGSDLISDDFIAVFELVKNSYDAHATKVEITFENIYSDTAKIIIKDNGKGMNYDDLINKWLFVAYSAKKEGTEEDSYDYRDKIKVKRAYAGAKGIGRFSCDRLGGELYLETIKDEKKAKVETLLTEWDKFEGNLKEEFVNISVIHETISKSNYNIDHGTILEISNLKSQWDRKKFLDLKNALAKLINPNTQTKEDVFEIILDVSAELKEDNENSEYNDIVNGKVQNLIFETLDLKTTKLVSNISDSNPSEIQTSLFEGGKLVYKIYENNPFEKLSNVECEIYYLNRSAKATFTRRMGVEPVNYGHIYVYKNGIRIYPYGDRSEDPLKMDNRKAQGRTRYLGTREVIGYIGINEPNENLRETTSRGDGLLKTKEYFELIDWFYQNVKRIEKYIIDIVDWGNFLSEDDFINFNNSFTKGEGDKQELKNVNENLIKLIESLSSSKNIKSVELSPNILDILEQKSEKSVQKSLKNISTSIESEKFDKKEVLEKIKEASKKLEKLKKSKDEAEDEAFEKLIKNEELSTEIEKKNEQLSIRNSIDAQDIENVTNLHHQVFVVSDTISSILDEMHNMISLGEGIDEDELKQFIDELTLENSKVESLSRFGMRAIFEDFNSVKENSLPDFINDYVDKISNYFKNSKVNVVFNQLSKDDFETQFRPLDVSIIIDNMINNAKKHSAKELTITTKNIDKSTLQFTFKDNGIGFHNSISEIKEIFKPGFSTTKSTGLGLFHISNILKAYKWDIKVNEKYKEGAEFIITIKR</sequence>
<dbReference type="Gene3D" id="3.30.565.10">
    <property type="entry name" value="Histidine kinase-like ATPase, C-terminal domain"/>
    <property type="match status" value="2"/>
</dbReference>
<dbReference type="EC" id="2.7.13.3" evidence="2"/>
<reference evidence="9" key="1">
    <citation type="submission" date="2020-05" db="EMBL/GenBank/DDBJ databases">
        <title>Genomic Encyclopedia of Type Strains, Phase IV (KMG-V): Genome sequencing to study the core and pangenomes of soil and plant-associated prokaryotes.</title>
        <authorList>
            <person name="Whitman W."/>
        </authorList>
    </citation>
    <scope>NUCLEOTIDE SEQUENCE</scope>
    <source>
        <strain evidence="9">16F</strain>
    </source>
</reference>
<gene>
    <name evidence="9" type="ORF">HNQ03_003136</name>
</gene>
<dbReference type="InterPro" id="IPR036890">
    <property type="entry name" value="HATPase_C_sf"/>
</dbReference>
<evidence type="ECO:0000256" key="3">
    <source>
        <dbReference type="ARBA" id="ARBA00022553"/>
    </source>
</evidence>
<evidence type="ECO:0000256" key="6">
    <source>
        <dbReference type="ARBA" id="ARBA00023012"/>
    </source>
</evidence>
<dbReference type="Pfam" id="PF13589">
    <property type="entry name" value="HATPase_c_3"/>
    <property type="match status" value="1"/>
</dbReference>
<keyword evidence="10" id="KW-1185">Reference proteome</keyword>
<organism evidence="9 10">
    <name type="scientific">Frigoriflavimonas asaccharolytica</name>
    <dbReference type="NCBI Taxonomy" id="2735899"/>
    <lineage>
        <taxon>Bacteria</taxon>
        <taxon>Pseudomonadati</taxon>
        <taxon>Bacteroidota</taxon>
        <taxon>Flavobacteriia</taxon>
        <taxon>Flavobacteriales</taxon>
        <taxon>Weeksellaceae</taxon>
        <taxon>Frigoriflavimonas</taxon>
    </lineage>
</organism>
<dbReference type="PANTHER" id="PTHR44936">
    <property type="entry name" value="SENSOR PROTEIN CREC"/>
    <property type="match status" value="1"/>
</dbReference>
<dbReference type="EMBL" id="JABSNO010000038">
    <property type="protein sequence ID" value="NRS94036.1"/>
    <property type="molecule type" value="Genomic_DNA"/>
</dbReference>
<keyword evidence="4" id="KW-0808">Transferase</keyword>
<protein>
    <recommendedName>
        <fullName evidence="2">histidine kinase</fullName>
        <ecNumber evidence="2">2.7.13.3</ecNumber>
    </recommendedName>
</protein>
<evidence type="ECO:0000313" key="10">
    <source>
        <dbReference type="Proteomes" id="UP000610746"/>
    </source>
</evidence>
<dbReference type="InterPro" id="IPR050980">
    <property type="entry name" value="2C_sensor_his_kinase"/>
</dbReference>
<feature type="coiled-coil region" evidence="7">
    <location>
        <begin position="500"/>
        <end position="541"/>
    </location>
</feature>
<dbReference type="SUPFAM" id="SSF55874">
    <property type="entry name" value="ATPase domain of HSP90 chaperone/DNA topoisomerase II/histidine kinase"/>
    <property type="match status" value="2"/>
</dbReference>
<dbReference type="RefSeq" id="WP_173780571.1">
    <property type="nucleotide sequence ID" value="NZ_JABSNO010000038.1"/>
</dbReference>
<dbReference type="Proteomes" id="UP000610746">
    <property type="component" value="Unassembled WGS sequence"/>
</dbReference>
<comment type="catalytic activity">
    <reaction evidence="1">
        <text>ATP + protein L-histidine = ADP + protein N-phospho-L-histidine.</text>
        <dbReference type="EC" id="2.7.13.3"/>
    </reaction>
</comment>
<keyword evidence="5" id="KW-0418">Kinase</keyword>
<dbReference type="GO" id="GO:0000160">
    <property type="term" value="P:phosphorelay signal transduction system"/>
    <property type="evidence" value="ECO:0007669"/>
    <property type="project" value="UniProtKB-KW"/>
</dbReference>
<accession>A0A8J8K9U4</accession>
<dbReference type="GO" id="GO:0004673">
    <property type="term" value="F:protein histidine kinase activity"/>
    <property type="evidence" value="ECO:0007669"/>
    <property type="project" value="UniProtKB-EC"/>
</dbReference>
<evidence type="ECO:0000256" key="4">
    <source>
        <dbReference type="ARBA" id="ARBA00022679"/>
    </source>
</evidence>
<evidence type="ECO:0000256" key="5">
    <source>
        <dbReference type="ARBA" id="ARBA00022777"/>
    </source>
</evidence>
<dbReference type="AlphaFoldDB" id="A0A8J8K9U4"/>
<name>A0A8J8K9U4_9FLAO</name>
<dbReference type="Pfam" id="PF02518">
    <property type="entry name" value="HATPase_c"/>
    <property type="match status" value="1"/>
</dbReference>